<dbReference type="EMBL" id="FOTR01000001">
    <property type="protein sequence ID" value="SFL42969.1"/>
    <property type="molecule type" value="Genomic_DNA"/>
</dbReference>
<protein>
    <submittedName>
        <fullName evidence="2">Uncharacterized protein</fullName>
    </submittedName>
</protein>
<keyword evidence="1" id="KW-1133">Transmembrane helix</keyword>
<reference evidence="3" key="1">
    <citation type="submission" date="2016-10" db="EMBL/GenBank/DDBJ databases">
        <authorList>
            <person name="Varghese N."/>
            <person name="Submissions S."/>
        </authorList>
    </citation>
    <scope>NUCLEOTIDE SEQUENCE [LARGE SCALE GENOMIC DNA]</scope>
    <source>
        <strain evidence="3">CGMCC 1.4250</strain>
    </source>
</reference>
<keyword evidence="1" id="KW-0472">Membrane</keyword>
<accession>A0A1I4HL56</accession>
<sequence>MDLIQTMKHNDTKHKNILMISILAIMMSAGLILSFLTNQTLSAIFYASELLIALVLFFILQKRFNKPHIIPFFTRYYVLQSYLYFYSTSRCKCNNFYYCTFS</sequence>
<dbReference type="AlphaFoldDB" id="A0A1I4HL56"/>
<dbReference type="Proteomes" id="UP000198565">
    <property type="component" value="Unassembled WGS sequence"/>
</dbReference>
<evidence type="ECO:0000313" key="2">
    <source>
        <dbReference type="EMBL" id="SFL42969.1"/>
    </source>
</evidence>
<keyword evidence="3" id="KW-1185">Reference proteome</keyword>
<feature type="transmembrane region" description="Helical" evidence="1">
    <location>
        <begin position="43"/>
        <end position="60"/>
    </location>
</feature>
<proteinExistence type="predicted"/>
<feature type="transmembrane region" description="Helical" evidence="1">
    <location>
        <begin position="17"/>
        <end position="37"/>
    </location>
</feature>
<keyword evidence="1" id="KW-0812">Transmembrane</keyword>
<evidence type="ECO:0000313" key="3">
    <source>
        <dbReference type="Proteomes" id="UP000198565"/>
    </source>
</evidence>
<evidence type="ECO:0000256" key="1">
    <source>
        <dbReference type="SAM" id="Phobius"/>
    </source>
</evidence>
<name>A0A1I4HL56_9BACI</name>
<gene>
    <name evidence="2" type="ORF">SAMN04487943_101504</name>
</gene>
<organism evidence="2 3">
    <name type="scientific">Gracilibacillus orientalis</name>
    <dbReference type="NCBI Taxonomy" id="334253"/>
    <lineage>
        <taxon>Bacteria</taxon>
        <taxon>Bacillati</taxon>
        <taxon>Bacillota</taxon>
        <taxon>Bacilli</taxon>
        <taxon>Bacillales</taxon>
        <taxon>Bacillaceae</taxon>
        <taxon>Gracilibacillus</taxon>
    </lineage>
</organism>
<dbReference type="STRING" id="334253.SAMN04487943_101504"/>